<dbReference type="PANTHER" id="PTHR37423">
    <property type="entry name" value="SOLUBLE LYTIC MUREIN TRANSGLYCOSYLASE-RELATED"/>
    <property type="match status" value="1"/>
</dbReference>
<dbReference type="AlphaFoldDB" id="A0A1M4MX14"/>
<dbReference type="RefSeq" id="WP_246802537.1">
    <property type="nucleotide sequence ID" value="NZ_FMJB01000043.1"/>
</dbReference>
<gene>
    <name evidence="4" type="ORF">KARMA_1286</name>
</gene>
<comment type="similarity">
    <text evidence="1">Belongs to the transglycosylase Slt family.</text>
</comment>
<dbReference type="SUPFAM" id="SSF53955">
    <property type="entry name" value="Lysozyme-like"/>
    <property type="match status" value="1"/>
</dbReference>
<feature type="domain" description="Transglycosylase SLT" evidence="3">
    <location>
        <begin position="160"/>
        <end position="250"/>
    </location>
</feature>
<name>A0A1M4MX14_9RHOB</name>
<dbReference type="InterPro" id="IPR000189">
    <property type="entry name" value="Transglyc_AS"/>
</dbReference>
<dbReference type="GO" id="GO:0000270">
    <property type="term" value="P:peptidoglycan metabolic process"/>
    <property type="evidence" value="ECO:0007669"/>
    <property type="project" value="InterPro"/>
</dbReference>
<dbReference type="Pfam" id="PF01464">
    <property type="entry name" value="SLT"/>
    <property type="match status" value="1"/>
</dbReference>
<evidence type="ECO:0000313" key="4">
    <source>
        <dbReference type="EMBL" id="SCM67099.1"/>
    </source>
</evidence>
<dbReference type="PROSITE" id="PS00922">
    <property type="entry name" value="TRANSGLYCOSYLASE"/>
    <property type="match status" value="1"/>
</dbReference>
<sequence length="292" mass="31225">MFKGKSEFSVDLRRAVAALPIVFVILNADMSLAQDSSDSYIKITSPKPFPEFTFKSVKPPKPGERPKIDVQIPIQAQITPKEPSATSEESPEAPVSSLYEWYWSVVSPAIADASAGRIEDALVALRGPDGQIVPTPRLAAMQALAAEHAATLMVETIGTEVSPALALAVIWVESHGRADAVSGAGAQGLMQLIPATAERFGVTDSLDPVQNIRGGIKYLDFLLKTFSGDPLLALAGYNAGENAVLRAQGIPTYPETRDYVPKVLAAFSIAKGLCKTPPIYVSDGCVFQRTER</sequence>
<dbReference type="GO" id="GO:0008933">
    <property type="term" value="F:peptidoglycan lytic transglycosylase activity"/>
    <property type="evidence" value="ECO:0007669"/>
    <property type="project" value="InterPro"/>
</dbReference>
<dbReference type="InterPro" id="IPR008258">
    <property type="entry name" value="Transglycosylase_SLT_dom_1"/>
</dbReference>
<dbReference type="EMBL" id="FMJB01000043">
    <property type="protein sequence ID" value="SCM67099.1"/>
    <property type="molecule type" value="Genomic_DNA"/>
</dbReference>
<keyword evidence="5" id="KW-1185">Reference proteome</keyword>
<evidence type="ECO:0000256" key="2">
    <source>
        <dbReference type="ARBA" id="ARBA00009387"/>
    </source>
</evidence>
<evidence type="ECO:0000256" key="1">
    <source>
        <dbReference type="ARBA" id="ARBA00007734"/>
    </source>
</evidence>
<dbReference type="InterPro" id="IPR023346">
    <property type="entry name" value="Lysozyme-like_dom_sf"/>
</dbReference>
<dbReference type="Proteomes" id="UP000184085">
    <property type="component" value="Unassembled WGS sequence"/>
</dbReference>
<dbReference type="PANTHER" id="PTHR37423:SF2">
    <property type="entry name" value="MEMBRANE-BOUND LYTIC MUREIN TRANSGLYCOSYLASE C"/>
    <property type="match status" value="1"/>
</dbReference>
<evidence type="ECO:0000313" key="5">
    <source>
        <dbReference type="Proteomes" id="UP000184085"/>
    </source>
</evidence>
<reference evidence="5" key="1">
    <citation type="submission" date="2016-09" db="EMBL/GenBank/DDBJ databases">
        <authorList>
            <person name="Wibberg D."/>
        </authorList>
    </citation>
    <scope>NUCLEOTIDE SEQUENCE [LARGE SCALE GENOMIC DNA]</scope>
</reference>
<protein>
    <submittedName>
        <fullName evidence="4">Transglycosylase, Slt family protein</fullName>
    </submittedName>
</protein>
<comment type="similarity">
    <text evidence="2">Belongs to the virb1 family.</text>
</comment>
<evidence type="ECO:0000259" key="3">
    <source>
        <dbReference type="Pfam" id="PF01464"/>
    </source>
</evidence>
<organism evidence="4 5">
    <name type="scientific">Donghicola eburneus</name>
    <dbReference type="NCBI Taxonomy" id="393278"/>
    <lineage>
        <taxon>Bacteria</taxon>
        <taxon>Pseudomonadati</taxon>
        <taxon>Pseudomonadota</taxon>
        <taxon>Alphaproteobacteria</taxon>
        <taxon>Rhodobacterales</taxon>
        <taxon>Roseobacteraceae</taxon>
        <taxon>Donghicola</taxon>
    </lineage>
</organism>
<dbReference type="GO" id="GO:0016020">
    <property type="term" value="C:membrane"/>
    <property type="evidence" value="ECO:0007669"/>
    <property type="project" value="InterPro"/>
</dbReference>
<dbReference type="CDD" id="cd00254">
    <property type="entry name" value="LT-like"/>
    <property type="match status" value="1"/>
</dbReference>
<dbReference type="Gene3D" id="1.10.530.10">
    <property type="match status" value="1"/>
</dbReference>
<proteinExistence type="inferred from homology"/>
<accession>A0A1M4MX14</accession>